<evidence type="ECO:0000313" key="11">
    <source>
        <dbReference type="Proteomes" id="UP000178520"/>
    </source>
</evidence>
<dbReference type="Pfam" id="PF01741">
    <property type="entry name" value="MscL"/>
    <property type="match status" value="1"/>
</dbReference>
<evidence type="ECO:0000256" key="7">
    <source>
        <dbReference type="ARBA" id="ARBA00023136"/>
    </source>
</evidence>
<dbReference type="Proteomes" id="UP000178520">
    <property type="component" value="Unassembled WGS sequence"/>
</dbReference>
<dbReference type="NCBIfam" id="TIGR00220">
    <property type="entry name" value="mscL"/>
    <property type="match status" value="1"/>
</dbReference>
<keyword evidence="6" id="KW-0406">Ion transport</keyword>
<gene>
    <name evidence="10" type="ORF">A2735_02105</name>
</gene>
<dbReference type="InterPro" id="IPR037673">
    <property type="entry name" value="MSC/AndL"/>
</dbReference>
<proteinExistence type="predicted"/>
<dbReference type="PANTHER" id="PTHR30266">
    <property type="entry name" value="MECHANOSENSITIVE CHANNEL MSCL"/>
    <property type="match status" value="1"/>
</dbReference>
<dbReference type="InterPro" id="IPR001185">
    <property type="entry name" value="MS_channel"/>
</dbReference>
<dbReference type="SUPFAM" id="SSF81330">
    <property type="entry name" value="Gated mechanosensitive channel"/>
    <property type="match status" value="1"/>
</dbReference>
<keyword evidence="5 9" id="KW-1133">Transmembrane helix</keyword>
<dbReference type="InterPro" id="IPR036019">
    <property type="entry name" value="MscL_channel"/>
</dbReference>
<evidence type="ECO:0000256" key="6">
    <source>
        <dbReference type="ARBA" id="ARBA00023065"/>
    </source>
</evidence>
<comment type="caution">
    <text evidence="10">The sequence shown here is derived from an EMBL/GenBank/DDBJ whole genome shotgun (WGS) entry which is preliminary data.</text>
</comment>
<evidence type="ECO:0000256" key="9">
    <source>
        <dbReference type="SAM" id="Phobius"/>
    </source>
</evidence>
<organism evidence="10 11">
    <name type="scientific">Candidatus Yanofskybacteria bacterium RIFCSPHIGHO2_01_FULL_41_21</name>
    <dbReference type="NCBI Taxonomy" id="1802660"/>
    <lineage>
        <taxon>Bacteria</taxon>
        <taxon>Candidatus Yanofskyibacteriota</taxon>
    </lineage>
</organism>
<accession>A0A1F8E9C9</accession>
<evidence type="ECO:0000256" key="5">
    <source>
        <dbReference type="ARBA" id="ARBA00022989"/>
    </source>
</evidence>
<reference evidence="10 11" key="1">
    <citation type="journal article" date="2016" name="Nat. Commun.">
        <title>Thousands of microbial genomes shed light on interconnected biogeochemical processes in an aquifer system.</title>
        <authorList>
            <person name="Anantharaman K."/>
            <person name="Brown C.T."/>
            <person name="Hug L.A."/>
            <person name="Sharon I."/>
            <person name="Castelle C.J."/>
            <person name="Probst A.J."/>
            <person name="Thomas B.C."/>
            <person name="Singh A."/>
            <person name="Wilkins M.J."/>
            <person name="Karaoz U."/>
            <person name="Brodie E.L."/>
            <person name="Williams K.H."/>
            <person name="Hubbard S.S."/>
            <person name="Banfield J.F."/>
        </authorList>
    </citation>
    <scope>NUCLEOTIDE SEQUENCE [LARGE SCALE GENOMIC DNA]</scope>
</reference>
<evidence type="ECO:0000256" key="4">
    <source>
        <dbReference type="ARBA" id="ARBA00022692"/>
    </source>
</evidence>
<dbReference type="STRING" id="1802660.A2735_02105"/>
<dbReference type="EMBL" id="MGJA01000012">
    <property type="protein sequence ID" value="OGM97504.1"/>
    <property type="molecule type" value="Genomic_DNA"/>
</dbReference>
<keyword evidence="3" id="KW-1003">Cell membrane</keyword>
<evidence type="ECO:0000256" key="8">
    <source>
        <dbReference type="ARBA" id="ARBA00023303"/>
    </source>
</evidence>
<evidence type="ECO:0000313" key="10">
    <source>
        <dbReference type="EMBL" id="OGM97504.1"/>
    </source>
</evidence>
<dbReference type="AlphaFoldDB" id="A0A1F8E9C9"/>
<feature type="transmembrane region" description="Helical" evidence="9">
    <location>
        <begin position="12"/>
        <end position="34"/>
    </location>
</feature>
<comment type="subcellular location">
    <subcellularLocation>
        <location evidence="1">Membrane</location>
        <topology evidence="1">Multi-pass membrane protein</topology>
    </subcellularLocation>
</comment>
<dbReference type="PANTHER" id="PTHR30266:SF2">
    <property type="entry name" value="LARGE-CONDUCTANCE MECHANOSENSITIVE CHANNEL"/>
    <property type="match status" value="1"/>
</dbReference>
<keyword evidence="7 9" id="KW-0472">Membrane</keyword>
<keyword evidence="4 9" id="KW-0812">Transmembrane</keyword>
<evidence type="ECO:0000256" key="2">
    <source>
        <dbReference type="ARBA" id="ARBA00022448"/>
    </source>
</evidence>
<evidence type="ECO:0000256" key="3">
    <source>
        <dbReference type="ARBA" id="ARBA00022475"/>
    </source>
</evidence>
<evidence type="ECO:0008006" key="12">
    <source>
        <dbReference type="Google" id="ProtNLM"/>
    </source>
</evidence>
<name>A0A1F8E9C9_9BACT</name>
<dbReference type="GO" id="GO:0016020">
    <property type="term" value="C:membrane"/>
    <property type="evidence" value="ECO:0007669"/>
    <property type="project" value="UniProtKB-SubCell"/>
</dbReference>
<sequence>MKGFMDFIREQGVVGLAVGFILGGAVSKVVTALVTDIINPLLSMLLGAAGGLKEASFGIGSAQILYGDLISVVIDFVVVALVVYFGIKAIGLHKLDKPKE</sequence>
<dbReference type="Gene3D" id="1.10.1200.120">
    <property type="entry name" value="Large-conductance mechanosensitive channel, MscL, domain 1"/>
    <property type="match status" value="1"/>
</dbReference>
<dbReference type="GO" id="GO:0008381">
    <property type="term" value="F:mechanosensitive monoatomic ion channel activity"/>
    <property type="evidence" value="ECO:0007669"/>
    <property type="project" value="InterPro"/>
</dbReference>
<evidence type="ECO:0000256" key="1">
    <source>
        <dbReference type="ARBA" id="ARBA00004141"/>
    </source>
</evidence>
<keyword evidence="8" id="KW-0407">Ion channel</keyword>
<protein>
    <recommendedName>
        <fullName evidence="12">Mechanosensitive ion channel protein MscL</fullName>
    </recommendedName>
</protein>
<keyword evidence="2" id="KW-0813">Transport</keyword>
<feature type="transmembrane region" description="Helical" evidence="9">
    <location>
        <begin position="64"/>
        <end position="87"/>
    </location>
</feature>